<dbReference type="PANTHER" id="PTHR44942">
    <property type="entry name" value="METHYLTRANSF_11 DOMAIN-CONTAINING PROTEIN"/>
    <property type="match status" value="1"/>
</dbReference>
<accession>A0A1J7I4X2</accession>
<dbReference type="Pfam" id="PF08241">
    <property type="entry name" value="Methyltransf_11"/>
    <property type="match status" value="1"/>
</dbReference>
<dbReference type="InterPro" id="IPR051052">
    <property type="entry name" value="Diverse_substrate_MTase"/>
</dbReference>
<feature type="domain" description="Methyltransferase type 11" evidence="1">
    <location>
        <begin position="49"/>
        <end position="150"/>
    </location>
</feature>
<dbReference type="InterPro" id="IPR029063">
    <property type="entry name" value="SAM-dependent_MTases_sf"/>
</dbReference>
<dbReference type="SUPFAM" id="SSF53335">
    <property type="entry name" value="S-adenosyl-L-methionine-dependent methyltransferases"/>
    <property type="match status" value="1"/>
</dbReference>
<name>A0A1J7I4X2_9PEZI</name>
<keyword evidence="3" id="KW-1185">Reference proteome</keyword>
<dbReference type="EMBL" id="KV875112">
    <property type="protein sequence ID" value="OIW22582.1"/>
    <property type="molecule type" value="Genomic_DNA"/>
</dbReference>
<dbReference type="GO" id="GO:0008757">
    <property type="term" value="F:S-adenosylmethionine-dependent methyltransferase activity"/>
    <property type="evidence" value="ECO:0007669"/>
    <property type="project" value="InterPro"/>
</dbReference>
<dbReference type="InParanoid" id="A0A1J7I4X2"/>
<dbReference type="InterPro" id="IPR013216">
    <property type="entry name" value="Methyltransf_11"/>
</dbReference>
<dbReference type="GO" id="GO:0032259">
    <property type="term" value="P:methylation"/>
    <property type="evidence" value="ECO:0007669"/>
    <property type="project" value="UniProtKB-KW"/>
</dbReference>
<organism evidence="2 3">
    <name type="scientific">Coniochaeta ligniaria NRRL 30616</name>
    <dbReference type="NCBI Taxonomy" id="1408157"/>
    <lineage>
        <taxon>Eukaryota</taxon>
        <taxon>Fungi</taxon>
        <taxon>Dikarya</taxon>
        <taxon>Ascomycota</taxon>
        <taxon>Pezizomycotina</taxon>
        <taxon>Sordariomycetes</taxon>
        <taxon>Sordariomycetidae</taxon>
        <taxon>Coniochaetales</taxon>
        <taxon>Coniochaetaceae</taxon>
        <taxon>Coniochaeta</taxon>
    </lineage>
</organism>
<reference evidence="2 3" key="1">
    <citation type="submission" date="2016-10" db="EMBL/GenBank/DDBJ databases">
        <title>Draft genome sequence of Coniochaeta ligniaria NRRL30616, a lignocellulolytic fungus for bioabatement of inhibitors in plant biomass hydrolysates.</title>
        <authorList>
            <consortium name="DOE Joint Genome Institute"/>
            <person name="Jimenez D.J."/>
            <person name="Hector R.E."/>
            <person name="Riley R."/>
            <person name="Sun H."/>
            <person name="Grigoriev I.V."/>
            <person name="Van Elsas J.D."/>
            <person name="Nichols N.N."/>
        </authorList>
    </citation>
    <scope>NUCLEOTIDE SEQUENCE [LARGE SCALE GENOMIC DNA]</scope>
    <source>
        <strain evidence="2 3">NRRL 30616</strain>
    </source>
</reference>
<dbReference type="AlphaFoldDB" id="A0A1J7I4X2"/>
<gene>
    <name evidence="2" type="ORF">CONLIGDRAFT_215460</name>
</gene>
<evidence type="ECO:0000313" key="2">
    <source>
        <dbReference type="EMBL" id="OIW22582.1"/>
    </source>
</evidence>
<dbReference type="Proteomes" id="UP000182658">
    <property type="component" value="Unassembled WGS sequence"/>
</dbReference>
<dbReference type="PANTHER" id="PTHR44942:SF10">
    <property type="entry name" value="METHYLTRANSFERASE TYPE 11 DOMAIN-CONTAINING PROTEIN"/>
    <property type="match status" value="1"/>
</dbReference>
<proteinExistence type="predicted"/>
<dbReference type="STRING" id="1408157.A0A1J7I4X2"/>
<dbReference type="Gene3D" id="3.40.50.150">
    <property type="entry name" value="Vaccinia Virus protein VP39"/>
    <property type="match status" value="1"/>
</dbReference>
<evidence type="ECO:0000259" key="1">
    <source>
        <dbReference type="Pfam" id="PF08241"/>
    </source>
</evidence>
<dbReference type="CDD" id="cd02440">
    <property type="entry name" value="AdoMet_MTases"/>
    <property type="match status" value="1"/>
</dbReference>
<keyword evidence="2" id="KW-0489">Methyltransferase</keyword>
<evidence type="ECO:0000313" key="3">
    <source>
        <dbReference type="Proteomes" id="UP000182658"/>
    </source>
</evidence>
<dbReference type="OrthoDB" id="10027013at2759"/>
<sequence length="311" mass="33930">MASREETFRSFTEKQGANYAQNRRDYHPDLYQTIIDHHTSTGGKLDTLLDVGCGPGTATRSLAPRFTHAFGIDPSEGMISTAQTLGGVTATSNPVRFEVSTAEELGSQLSPPIQDGSVDLITAATAAHWFDLPGFWKRAAQVLKPGGSVALWTSATMTVSPSTPNYAAVQAAIQNMAKAVEQYVVSGNRMSHELYAGMPLPWTLPSPVPEFDEASFLRKEWGTGPDSEPGDRFYVHQQPATLDMLEKMLGTTSPITRWREAHPEAAGTERDVVRILRKEIEELFREAGVEQGKELLQGGVSGVLLMVKRKA</sequence>
<keyword evidence="2" id="KW-0808">Transferase</keyword>
<protein>
    <submittedName>
        <fullName evidence="2">S-adenosyl-L-methionine-dependent methyltransferase</fullName>
    </submittedName>
</protein>